<reference evidence="2 3" key="1">
    <citation type="submission" date="2016-09" db="EMBL/GenBank/DDBJ databases">
        <authorList>
            <person name="Capua I."/>
            <person name="De Benedictis P."/>
            <person name="Joannis T."/>
            <person name="Lombin L.H."/>
            <person name="Cattoli G."/>
        </authorList>
    </citation>
    <scope>NUCLEOTIDE SEQUENCE [LARGE SCALE GENOMIC DNA]</scope>
    <source>
        <strain evidence="2 3">GluBS11</strain>
    </source>
</reference>
<organism evidence="2 3">
    <name type="scientific">Anaerobium acetethylicum</name>
    <dbReference type="NCBI Taxonomy" id="1619234"/>
    <lineage>
        <taxon>Bacteria</taxon>
        <taxon>Bacillati</taxon>
        <taxon>Bacillota</taxon>
        <taxon>Clostridia</taxon>
        <taxon>Lachnospirales</taxon>
        <taxon>Lachnospiraceae</taxon>
        <taxon>Anaerobium</taxon>
    </lineage>
</organism>
<dbReference type="AlphaFoldDB" id="A0A1D3TWR8"/>
<name>A0A1D3TWR8_9FIRM</name>
<evidence type="ECO:0000313" key="2">
    <source>
        <dbReference type="EMBL" id="SCP98703.1"/>
    </source>
</evidence>
<dbReference type="EMBL" id="FMKA01000024">
    <property type="protein sequence ID" value="SCP98703.1"/>
    <property type="molecule type" value="Genomic_DNA"/>
</dbReference>
<keyword evidence="3" id="KW-1185">Reference proteome</keyword>
<dbReference type="Pfam" id="PF09359">
    <property type="entry name" value="VTC"/>
    <property type="match status" value="1"/>
</dbReference>
<dbReference type="RefSeq" id="WP_091235815.1">
    <property type="nucleotide sequence ID" value="NZ_FMKA01000024.1"/>
</dbReference>
<feature type="domain" description="VTC" evidence="1">
    <location>
        <begin position="10"/>
        <end position="228"/>
    </location>
</feature>
<gene>
    <name evidence="2" type="ORF">SAMN05421730_102441</name>
</gene>
<evidence type="ECO:0000259" key="1">
    <source>
        <dbReference type="Pfam" id="PF09359"/>
    </source>
</evidence>
<dbReference type="CDD" id="cd07750">
    <property type="entry name" value="PolyPPase_VTC_like"/>
    <property type="match status" value="1"/>
</dbReference>
<accession>A0A1D3TWR8</accession>
<dbReference type="Gene3D" id="3.20.100.30">
    <property type="entry name" value="VTC, catalytic tunnel domain"/>
    <property type="match status" value="1"/>
</dbReference>
<evidence type="ECO:0000313" key="3">
    <source>
        <dbReference type="Proteomes" id="UP000199315"/>
    </source>
</evidence>
<sequence length="235" mass="27362">MKNENSPNYRHELKFRISELEKAKIIARIADIVSLDTNAVNGQYMIRSLYFDDIWNSAYEEKMSGIASRRKYRIRVYNCSDGQIKLEKKSKQGNYICKEAANLSREEADKILAGDYVFLRRREEALCREFYAECMTSVMRPKVIVDYERIPYVYEAGTVRITFDMNVRAGMLSYDLFDKSLPAIGVLTPEELIMEVKYTEFLPQIIRNILPPENSELTAASKYVLCYEKKYGIIS</sequence>
<dbReference type="InterPro" id="IPR042267">
    <property type="entry name" value="VTC_sf"/>
</dbReference>
<dbReference type="GO" id="GO:0006799">
    <property type="term" value="P:polyphosphate biosynthetic process"/>
    <property type="evidence" value="ECO:0007669"/>
    <property type="project" value="UniProtKB-ARBA"/>
</dbReference>
<dbReference type="STRING" id="1619234.SAMN05421730_102441"/>
<dbReference type="InterPro" id="IPR018966">
    <property type="entry name" value="VTC_domain"/>
</dbReference>
<proteinExistence type="predicted"/>
<dbReference type="OrthoDB" id="9784042at2"/>
<protein>
    <submittedName>
        <fullName evidence="2">VTC domain-containing protein</fullName>
    </submittedName>
</protein>
<dbReference type="Proteomes" id="UP000199315">
    <property type="component" value="Unassembled WGS sequence"/>
</dbReference>